<feature type="transmembrane region" description="Helical" evidence="7">
    <location>
        <begin position="33"/>
        <end position="50"/>
    </location>
</feature>
<evidence type="ECO:0000259" key="8">
    <source>
        <dbReference type="PROSITE" id="PS50106"/>
    </source>
</evidence>
<keyword evidence="7" id="KW-0812">Transmembrane</keyword>
<evidence type="ECO:0000313" key="9">
    <source>
        <dbReference type="EMBL" id="KIA76212.1"/>
    </source>
</evidence>
<dbReference type="NCBIfam" id="TIGR00225">
    <property type="entry name" value="prc"/>
    <property type="match status" value="1"/>
</dbReference>
<dbReference type="SMART" id="SM00245">
    <property type="entry name" value="TSPc"/>
    <property type="match status" value="1"/>
</dbReference>
<accession>A0A0C1E454</accession>
<proteinExistence type="inferred from homology"/>
<dbReference type="EMBL" id="JSAM01000127">
    <property type="protein sequence ID" value="KIA76212.1"/>
    <property type="molecule type" value="Genomic_DNA"/>
</dbReference>
<evidence type="ECO:0000256" key="3">
    <source>
        <dbReference type="ARBA" id="ARBA00022801"/>
    </source>
</evidence>
<dbReference type="MEROPS" id="S41.001"/>
<dbReference type="SMART" id="SM00228">
    <property type="entry name" value="PDZ"/>
    <property type="match status" value="1"/>
</dbReference>
<dbReference type="GO" id="GO:0004175">
    <property type="term" value="F:endopeptidase activity"/>
    <property type="evidence" value="ECO:0007669"/>
    <property type="project" value="TreeGrafter"/>
</dbReference>
<evidence type="ECO:0000256" key="5">
    <source>
        <dbReference type="RuleBase" id="RU004404"/>
    </source>
</evidence>
<keyword evidence="7" id="KW-1133">Transmembrane helix</keyword>
<feature type="region of interest" description="Disordered" evidence="6">
    <location>
        <begin position="641"/>
        <end position="660"/>
    </location>
</feature>
<dbReference type="Pfam" id="PF17820">
    <property type="entry name" value="PDZ_6"/>
    <property type="match status" value="1"/>
</dbReference>
<feature type="domain" description="PDZ" evidence="8">
    <location>
        <begin position="259"/>
        <end position="324"/>
    </location>
</feature>
<dbReference type="GO" id="GO:0030288">
    <property type="term" value="C:outer membrane-bounded periplasmic space"/>
    <property type="evidence" value="ECO:0007669"/>
    <property type="project" value="TreeGrafter"/>
</dbReference>
<comment type="similarity">
    <text evidence="1 5">Belongs to the peptidase S41A family.</text>
</comment>
<dbReference type="GO" id="GO:0008236">
    <property type="term" value="F:serine-type peptidase activity"/>
    <property type="evidence" value="ECO:0007669"/>
    <property type="project" value="UniProtKB-KW"/>
</dbReference>
<dbReference type="InterPro" id="IPR005151">
    <property type="entry name" value="Tail-specific_protease"/>
</dbReference>
<dbReference type="InterPro" id="IPR029045">
    <property type="entry name" value="ClpP/crotonase-like_dom_sf"/>
</dbReference>
<dbReference type="InterPro" id="IPR036034">
    <property type="entry name" value="PDZ_sf"/>
</dbReference>
<keyword evidence="3 5" id="KW-0378">Hydrolase</keyword>
<dbReference type="PANTHER" id="PTHR32060">
    <property type="entry name" value="TAIL-SPECIFIC PROTEASE"/>
    <property type="match status" value="1"/>
</dbReference>
<dbReference type="Gene3D" id="3.90.226.10">
    <property type="entry name" value="2-enoyl-CoA Hydratase, Chain A, domain 1"/>
    <property type="match status" value="1"/>
</dbReference>
<reference evidence="9 10" key="1">
    <citation type="journal article" date="2014" name="Mol. Biol. Evol.">
        <title>Massive expansion of Ubiquitination-related gene families within the Chlamydiae.</title>
        <authorList>
            <person name="Domman D."/>
            <person name="Collingro A."/>
            <person name="Lagkouvardos I."/>
            <person name="Gehre L."/>
            <person name="Weinmaier T."/>
            <person name="Rattei T."/>
            <person name="Subtil A."/>
            <person name="Horn M."/>
        </authorList>
    </citation>
    <scope>NUCLEOTIDE SEQUENCE [LARGE SCALE GENOMIC DNA]</scope>
    <source>
        <strain evidence="9 10">OEW1</strain>
    </source>
</reference>
<evidence type="ECO:0000256" key="4">
    <source>
        <dbReference type="ARBA" id="ARBA00022825"/>
    </source>
</evidence>
<dbReference type="CDD" id="cd07560">
    <property type="entry name" value="Peptidase_S41_CPP"/>
    <property type="match status" value="1"/>
</dbReference>
<dbReference type="Gene3D" id="3.30.750.44">
    <property type="match status" value="1"/>
</dbReference>
<dbReference type="InterPro" id="IPR040573">
    <property type="entry name" value="TSP_N"/>
</dbReference>
<dbReference type="Pfam" id="PF17804">
    <property type="entry name" value="TSP_NTD"/>
    <property type="match status" value="1"/>
</dbReference>
<sequence length="682" mass="77519">MTDIETDDSSPEESEHSLIMNNQMRVYMRISQVFRFTYVLLLFCTISIQAKLPEITPEIAHAKLEEIMKSHASHHQLTPVLIKRVLANYMEELDPTKTYFIESDISAWMHPSDAQAEQILVDYQNRNFSVFEQIQKTMTDAIHRRRLLDQKVDTQNLPTHVNPEEFKDMKWVKNEDELLTRLSRIKALQIESAAKLTNELKEKSLQRIKKRQEKYEEEILNSNPEELKKRVLTTFLKASASALDSHTAYFTPDEATEFMINVQQRLLGIGAQLRDDLNGFTVVKIIEGGPASLGKELKAKDRIIAVDGEPVVGMDITNAVELIRGHEGTPVILTVIRESNDNGHPMEQKLDIPILRGEVVLKETRYEASHDPFGNGVIGYLRLYSFYQDPDSASATDLENEIKKMKKDHKLQGIILDLRYNSGGMLSQAVNVTGLFITKGVVVTIKDSAGKVQHLRNLETKTTWDGPLIVLTNRASASASEIVAQTLQDYGRAIVVGDDHSYGKGSFQTFTLNSNAVDSVNPQGEYKVTRGRYYTVSGKTPQLNGVYADIVVPGALSESEIGEKFAKFPLESDQIKENFDDDLADIPFAQRAKIRMLYKFDLQPKLNIYNKYLETLKTNSAYRIEHNKNFQAFLKDLKKKEKEKDSIPNEEEEESSFGQNDLQLTETYNIMKDLILIMTNKP</sequence>
<dbReference type="InterPro" id="IPR041489">
    <property type="entry name" value="PDZ_6"/>
</dbReference>
<dbReference type="SUPFAM" id="SSF50156">
    <property type="entry name" value="PDZ domain-like"/>
    <property type="match status" value="1"/>
</dbReference>
<dbReference type="Pfam" id="PF03572">
    <property type="entry name" value="Peptidase_S41"/>
    <property type="match status" value="1"/>
</dbReference>
<dbReference type="CDD" id="cd06782">
    <property type="entry name" value="cpPDZ_CPP-like"/>
    <property type="match status" value="1"/>
</dbReference>
<dbReference type="AlphaFoldDB" id="A0A0C1E454"/>
<dbReference type="Proteomes" id="UP000031307">
    <property type="component" value="Unassembled WGS sequence"/>
</dbReference>
<dbReference type="GO" id="GO:0007165">
    <property type="term" value="P:signal transduction"/>
    <property type="evidence" value="ECO:0007669"/>
    <property type="project" value="TreeGrafter"/>
</dbReference>
<protein>
    <recommendedName>
        <fullName evidence="8">PDZ domain-containing protein</fullName>
    </recommendedName>
</protein>
<evidence type="ECO:0000256" key="2">
    <source>
        <dbReference type="ARBA" id="ARBA00022670"/>
    </source>
</evidence>
<gene>
    <name evidence="9" type="primary">tsp-A</name>
    <name evidence="9" type="ORF">DB43_AQ00180</name>
</gene>
<organism evidence="9 10">
    <name type="scientific">Parachlamydia acanthamoebae</name>
    <dbReference type="NCBI Taxonomy" id="83552"/>
    <lineage>
        <taxon>Bacteria</taxon>
        <taxon>Pseudomonadati</taxon>
        <taxon>Chlamydiota</taxon>
        <taxon>Chlamydiia</taxon>
        <taxon>Parachlamydiales</taxon>
        <taxon>Parachlamydiaceae</taxon>
        <taxon>Parachlamydia</taxon>
    </lineage>
</organism>
<keyword evidence="4 5" id="KW-0720">Serine protease</keyword>
<keyword evidence="7" id="KW-0472">Membrane</keyword>
<dbReference type="Gene3D" id="2.30.42.10">
    <property type="match status" value="1"/>
</dbReference>
<evidence type="ECO:0000256" key="7">
    <source>
        <dbReference type="SAM" id="Phobius"/>
    </source>
</evidence>
<evidence type="ECO:0000256" key="6">
    <source>
        <dbReference type="SAM" id="MobiDB-lite"/>
    </source>
</evidence>
<dbReference type="InterPro" id="IPR004447">
    <property type="entry name" value="Peptidase_S41A"/>
</dbReference>
<dbReference type="PANTHER" id="PTHR32060:SF30">
    <property type="entry name" value="CARBOXY-TERMINAL PROCESSING PROTEASE CTPA"/>
    <property type="match status" value="1"/>
</dbReference>
<comment type="caution">
    <text evidence="9">The sequence shown here is derived from an EMBL/GenBank/DDBJ whole genome shotgun (WGS) entry which is preliminary data.</text>
</comment>
<evidence type="ECO:0000256" key="1">
    <source>
        <dbReference type="ARBA" id="ARBA00009179"/>
    </source>
</evidence>
<dbReference type="PATRIC" id="fig|83552.4.peg.2661"/>
<evidence type="ECO:0000313" key="10">
    <source>
        <dbReference type="Proteomes" id="UP000031307"/>
    </source>
</evidence>
<dbReference type="InterPro" id="IPR001478">
    <property type="entry name" value="PDZ"/>
</dbReference>
<dbReference type="SUPFAM" id="SSF52096">
    <property type="entry name" value="ClpP/crotonase"/>
    <property type="match status" value="1"/>
</dbReference>
<dbReference type="GO" id="GO:0006508">
    <property type="term" value="P:proteolysis"/>
    <property type="evidence" value="ECO:0007669"/>
    <property type="project" value="UniProtKB-KW"/>
</dbReference>
<dbReference type="PROSITE" id="PS50106">
    <property type="entry name" value="PDZ"/>
    <property type="match status" value="1"/>
</dbReference>
<name>A0A0C1E454_9BACT</name>
<keyword evidence="2 5" id="KW-0645">Protease</keyword>